<dbReference type="AlphaFoldDB" id="A0A150FWD7"/>
<keyword evidence="2" id="KW-1185">Reference proteome</keyword>
<comment type="caution">
    <text evidence="1">The sequence shown here is derived from an EMBL/GenBank/DDBJ whole genome shotgun (WGS) entry which is preliminary data.</text>
</comment>
<reference evidence="2" key="1">
    <citation type="journal article" date="2016" name="Nat. Commun.">
        <title>The Gonium pectorale genome demonstrates co-option of cell cycle regulation during the evolution of multicellularity.</title>
        <authorList>
            <person name="Hanschen E.R."/>
            <person name="Marriage T.N."/>
            <person name="Ferris P.J."/>
            <person name="Hamaji T."/>
            <person name="Toyoda A."/>
            <person name="Fujiyama A."/>
            <person name="Neme R."/>
            <person name="Noguchi H."/>
            <person name="Minakuchi Y."/>
            <person name="Suzuki M."/>
            <person name="Kawai-Toyooka H."/>
            <person name="Smith D.R."/>
            <person name="Sparks H."/>
            <person name="Anderson J."/>
            <person name="Bakaric R."/>
            <person name="Luria V."/>
            <person name="Karger A."/>
            <person name="Kirschner M.W."/>
            <person name="Durand P.M."/>
            <person name="Michod R.E."/>
            <person name="Nozaki H."/>
            <person name="Olson B.J."/>
        </authorList>
    </citation>
    <scope>NUCLEOTIDE SEQUENCE [LARGE SCALE GENOMIC DNA]</scope>
    <source>
        <strain evidence="2">NIES-2863</strain>
    </source>
</reference>
<evidence type="ECO:0000313" key="1">
    <source>
        <dbReference type="EMBL" id="KXZ41888.1"/>
    </source>
</evidence>
<proteinExistence type="predicted"/>
<dbReference type="EMBL" id="LSYV01000250">
    <property type="protein sequence ID" value="KXZ41888.1"/>
    <property type="molecule type" value="Genomic_DNA"/>
</dbReference>
<sequence length="110" mass="12077">MPLWPSLPNAAVQEIKIARIVHDNPNLLAKFVWEKAGEFFTNVPNAMFLTPEALPHTAAFDYSQECVAIKAVVGKLQAGGGGGGKRITADQFIEKAWQVRRGRLRYAGGR</sequence>
<gene>
    <name evidence="1" type="ORF">GPECTOR_251g626</name>
</gene>
<protein>
    <submittedName>
        <fullName evidence="1">Uncharacterized protein</fullName>
    </submittedName>
</protein>
<organism evidence="1 2">
    <name type="scientific">Gonium pectorale</name>
    <name type="common">Green alga</name>
    <dbReference type="NCBI Taxonomy" id="33097"/>
    <lineage>
        <taxon>Eukaryota</taxon>
        <taxon>Viridiplantae</taxon>
        <taxon>Chlorophyta</taxon>
        <taxon>core chlorophytes</taxon>
        <taxon>Chlorophyceae</taxon>
        <taxon>CS clade</taxon>
        <taxon>Chlamydomonadales</taxon>
        <taxon>Volvocaceae</taxon>
        <taxon>Gonium</taxon>
    </lineage>
</organism>
<name>A0A150FWD7_GONPE</name>
<evidence type="ECO:0000313" key="2">
    <source>
        <dbReference type="Proteomes" id="UP000075714"/>
    </source>
</evidence>
<dbReference type="Proteomes" id="UP000075714">
    <property type="component" value="Unassembled WGS sequence"/>
</dbReference>
<accession>A0A150FWD7</accession>